<feature type="compositionally biased region" description="Gly residues" evidence="1">
    <location>
        <begin position="13"/>
        <end position="22"/>
    </location>
</feature>
<dbReference type="Proteomes" id="UP001286313">
    <property type="component" value="Unassembled WGS sequence"/>
</dbReference>
<proteinExistence type="predicted"/>
<feature type="compositionally biased region" description="Polar residues" evidence="1">
    <location>
        <begin position="24"/>
        <end position="41"/>
    </location>
</feature>
<evidence type="ECO:0000313" key="3">
    <source>
        <dbReference type="Proteomes" id="UP001286313"/>
    </source>
</evidence>
<accession>A0AAE1K1S8</accession>
<name>A0AAE1K1S8_PETCI</name>
<feature type="compositionally biased region" description="Polar residues" evidence="1">
    <location>
        <begin position="1"/>
        <end position="11"/>
    </location>
</feature>
<dbReference type="AlphaFoldDB" id="A0AAE1K1S8"/>
<gene>
    <name evidence="2" type="ORF">Pcinc_031005</name>
</gene>
<organism evidence="2 3">
    <name type="scientific">Petrolisthes cinctipes</name>
    <name type="common">Flat porcelain crab</name>
    <dbReference type="NCBI Taxonomy" id="88211"/>
    <lineage>
        <taxon>Eukaryota</taxon>
        <taxon>Metazoa</taxon>
        <taxon>Ecdysozoa</taxon>
        <taxon>Arthropoda</taxon>
        <taxon>Crustacea</taxon>
        <taxon>Multicrustacea</taxon>
        <taxon>Malacostraca</taxon>
        <taxon>Eumalacostraca</taxon>
        <taxon>Eucarida</taxon>
        <taxon>Decapoda</taxon>
        <taxon>Pleocyemata</taxon>
        <taxon>Anomura</taxon>
        <taxon>Galatheoidea</taxon>
        <taxon>Porcellanidae</taxon>
        <taxon>Petrolisthes</taxon>
    </lineage>
</organism>
<dbReference type="EMBL" id="JAWQEG010004062">
    <property type="protein sequence ID" value="KAK3863196.1"/>
    <property type="molecule type" value="Genomic_DNA"/>
</dbReference>
<sequence length="148" mass="15894">MVSSASTTNECQVGGGGGGVGTGESDSGISTHFDGHSSSSLEGGGVAPYECHYRHSSPPAHHRRYSHQPELRSRPPFPHAVAVLPPVPIPGMGNGRQRRGTTSVPPDYIATQLRMKQMERARSHDGGVQYYHHMLHDDEEDDAQVSAV</sequence>
<protein>
    <submittedName>
        <fullName evidence="2">Uncharacterized protein</fullName>
    </submittedName>
</protein>
<comment type="caution">
    <text evidence="2">The sequence shown here is derived from an EMBL/GenBank/DDBJ whole genome shotgun (WGS) entry which is preliminary data.</text>
</comment>
<reference evidence="2" key="1">
    <citation type="submission" date="2023-10" db="EMBL/GenBank/DDBJ databases">
        <title>Genome assemblies of two species of porcelain crab, Petrolisthes cinctipes and Petrolisthes manimaculis (Anomura: Porcellanidae).</title>
        <authorList>
            <person name="Angst P."/>
        </authorList>
    </citation>
    <scope>NUCLEOTIDE SEQUENCE</scope>
    <source>
        <strain evidence="2">PB745_01</strain>
        <tissue evidence="2">Gill</tissue>
    </source>
</reference>
<evidence type="ECO:0000313" key="2">
    <source>
        <dbReference type="EMBL" id="KAK3863196.1"/>
    </source>
</evidence>
<evidence type="ECO:0000256" key="1">
    <source>
        <dbReference type="SAM" id="MobiDB-lite"/>
    </source>
</evidence>
<feature type="region of interest" description="Disordered" evidence="1">
    <location>
        <begin position="1"/>
        <end position="104"/>
    </location>
</feature>
<keyword evidence="3" id="KW-1185">Reference proteome</keyword>